<dbReference type="InterPro" id="IPR017871">
    <property type="entry name" value="ABC_transporter-like_CS"/>
</dbReference>
<protein>
    <submittedName>
        <fullName evidence="5">ABC transporter ATP-binding protein</fullName>
    </submittedName>
</protein>
<dbReference type="InterPro" id="IPR050093">
    <property type="entry name" value="ABC_SmlMolc_Importer"/>
</dbReference>
<dbReference type="PANTHER" id="PTHR42781:SF4">
    <property type="entry name" value="SPERMIDINE_PUTRESCINE IMPORT ATP-BINDING PROTEIN POTA"/>
    <property type="match status" value="1"/>
</dbReference>
<keyword evidence="2" id="KW-0547">Nucleotide-binding</keyword>
<dbReference type="Pfam" id="PF00005">
    <property type="entry name" value="ABC_tran"/>
    <property type="match status" value="1"/>
</dbReference>
<keyword evidence="6" id="KW-1185">Reference proteome</keyword>
<dbReference type="PANTHER" id="PTHR42781">
    <property type="entry name" value="SPERMIDINE/PUTRESCINE IMPORT ATP-BINDING PROTEIN POTA"/>
    <property type="match status" value="1"/>
</dbReference>
<accession>A0A5S3PXW2</accession>
<dbReference type="OrthoDB" id="9802264at2"/>
<dbReference type="InterPro" id="IPR003439">
    <property type="entry name" value="ABC_transporter-like_ATP-bd"/>
</dbReference>
<comment type="caution">
    <text evidence="5">The sequence shown here is derived from an EMBL/GenBank/DDBJ whole genome shotgun (WGS) entry which is preliminary data.</text>
</comment>
<dbReference type="SMART" id="SM00382">
    <property type="entry name" value="AAA"/>
    <property type="match status" value="1"/>
</dbReference>
<gene>
    <name evidence="5" type="ORF">FEE95_06570</name>
</gene>
<dbReference type="EMBL" id="VATY01000001">
    <property type="protein sequence ID" value="TMM59092.1"/>
    <property type="molecule type" value="Genomic_DNA"/>
</dbReference>
<reference evidence="5 6" key="1">
    <citation type="submission" date="2019-05" db="EMBL/GenBank/DDBJ databases">
        <authorList>
            <person name="Zhang J.-Y."/>
            <person name="Feg X."/>
            <person name="Du Z.-J."/>
        </authorList>
    </citation>
    <scope>NUCLEOTIDE SEQUENCE [LARGE SCALE GENOMIC DNA]</scope>
    <source>
        <strain evidence="5 6">RZ26</strain>
    </source>
</reference>
<dbReference type="RefSeq" id="WP_138657082.1">
    <property type="nucleotide sequence ID" value="NZ_VATY01000001.1"/>
</dbReference>
<sequence>MLQVDHVSFAYDKTLVLEDINLKVNEGEHVCIIGESGCGKSTLLKIIYGLLQIKTGEVYWNDSQVLGPLYNLVPGESYMKYLSQDFDLMPYTTVYENVSQYLSVLEPEVLAERTNELLEMIEMTDFAQTKVRFLSGGQQQRVALARVLAQEPQVLLLDEPFSHIDNFRKNSMRRNLFAYLRKQNITVLTATHDHNDMLPFANRVIVLRNNRIIAKDSPENLYRNPKDLYIASLFGEANKIPINIVKSYADTKRQIIVYAHEFKVSAKSGLEATVKGSYYMGGHYLVVGTYEGQDVYFNHYEALEEGKEVFLNISIEVINQRMGSV</sequence>
<dbReference type="InterPro" id="IPR027417">
    <property type="entry name" value="P-loop_NTPase"/>
</dbReference>
<dbReference type="PROSITE" id="PS50893">
    <property type="entry name" value="ABC_TRANSPORTER_2"/>
    <property type="match status" value="1"/>
</dbReference>
<evidence type="ECO:0000256" key="1">
    <source>
        <dbReference type="ARBA" id="ARBA00022448"/>
    </source>
</evidence>
<dbReference type="Proteomes" id="UP000310314">
    <property type="component" value="Unassembled WGS sequence"/>
</dbReference>
<dbReference type="SUPFAM" id="SSF52540">
    <property type="entry name" value="P-loop containing nucleoside triphosphate hydrolases"/>
    <property type="match status" value="1"/>
</dbReference>
<evidence type="ECO:0000313" key="5">
    <source>
        <dbReference type="EMBL" id="TMM59092.1"/>
    </source>
</evidence>
<dbReference type="InterPro" id="IPR003593">
    <property type="entry name" value="AAA+_ATPase"/>
</dbReference>
<feature type="domain" description="ABC transporter" evidence="4">
    <location>
        <begin position="2"/>
        <end position="234"/>
    </location>
</feature>
<dbReference type="Gene3D" id="3.40.50.300">
    <property type="entry name" value="P-loop containing nucleotide triphosphate hydrolases"/>
    <property type="match status" value="1"/>
</dbReference>
<proteinExistence type="predicted"/>
<organism evidence="5 6">
    <name type="scientific">Maribacter algarum</name>
    <name type="common">ex Zhang et al. 2020</name>
    <dbReference type="NCBI Taxonomy" id="2578118"/>
    <lineage>
        <taxon>Bacteria</taxon>
        <taxon>Pseudomonadati</taxon>
        <taxon>Bacteroidota</taxon>
        <taxon>Flavobacteriia</taxon>
        <taxon>Flavobacteriales</taxon>
        <taxon>Flavobacteriaceae</taxon>
        <taxon>Maribacter</taxon>
    </lineage>
</organism>
<dbReference type="AlphaFoldDB" id="A0A5S3PXW2"/>
<dbReference type="GO" id="GO:0005524">
    <property type="term" value="F:ATP binding"/>
    <property type="evidence" value="ECO:0007669"/>
    <property type="project" value="UniProtKB-KW"/>
</dbReference>
<keyword evidence="1" id="KW-0813">Transport</keyword>
<name>A0A5S3PXW2_9FLAO</name>
<evidence type="ECO:0000259" key="4">
    <source>
        <dbReference type="PROSITE" id="PS50893"/>
    </source>
</evidence>
<dbReference type="PROSITE" id="PS00211">
    <property type="entry name" value="ABC_TRANSPORTER_1"/>
    <property type="match status" value="1"/>
</dbReference>
<evidence type="ECO:0000256" key="2">
    <source>
        <dbReference type="ARBA" id="ARBA00022741"/>
    </source>
</evidence>
<keyword evidence="3 5" id="KW-0067">ATP-binding</keyword>
<dbReference type="GO" id="GO:0016887">
    <property type="term" value="F:ATP hydrolysis activity"/>
    <property type="evidence" value="ECO:0007669"/>
    <property type="project" value="InterPro"/>
</dbReference>
<evidence type="ECO:0000313" key="6">
    <source>
        <dbReference type="Proteomes" id="UP000310314"/>
    </source>
</evidence>
<evidence type="ECO:0000256" key="3">
    <source>
        <dbReference type="ARBA" id="ARBA00022840"/>
    </source>
</evidence>